<dbReference type="AlphaFoldDB" id="A0A0D2GXE5"/>
<name>A0A0D2GXE5_9EURO</name>
<dbReference type="PANTHER" id="PTHR24305">
    <property type="entry name" value="CYTOCHROME P450"/>
    <property type="match status" value="1"/>
</dbReference>
<dbReference type="InterPro" id="IPR001128">
    <property type="entry name" value="Cyt_P450"/>
</dbReference>
<dbReference type="CDD" id="cd11059">
    <property type="entry name" value="CYP_fungal"/>
    <property type="match status" value="1"/>
</dbReference>
<keyword evidence="4 7" id="KW-0560">Oxidoreductase</keyword>
<dbReference type="SUPFAM" id="SSF48264">
    <property type="entry name" value="Cytochrome P450"/>
    <property type="match status" value="1"/>
</dbReference>
<dbReference type="GO" id="GO:0005506">
    <property type="term" value="F:iron ion binding"/>
    <property type="evidence" value="ECO:0007669"/>
    <property type="project" value="InterPro"/>
</dbReference>
<reference evidence="9 10" key="1">
    <citation type="submission" date="2015-01" db="EMBL/GenBank/DDBJ databases">
        <title>The Genome Sequence of Rhinocladiella mackenzie CBS 650.93.</title>
        <authorList>
            <consortium name="The Broad Institute Genomics Platform"/>
            <person name="Cuomo C."/>
            <person name="de Hoog S."/>
            <person name="Gorbushina A."/>
            <person name="Stielow B."/>
            <person name="Teixiera M."/>
            <person name="Abouelleil A."/>
            <person name="Chapman S.B."/>
            <person name="Priest M."/>
            <person name="Young S.K."/>
            <person name="Wortman J."/>
            <person name="Nusbaum C."/>
            <person name="Birren B."/>
        </authorList>
    </citation>
    <scope>NUCLEOTIDE SEQUENCE [LARGE SCALE GENOMIC DNA]</scope>
    <source>
        <strain evidence="9 10">CBS 650.93</strain>
    </source>
</reference>
<dbReference type="Pfam" id="PF00067">
    <property type="entry name" value="p450"/>
    <property type="match status" value="1"/>
</dbReference>
<keyword evidence="7" id="KW-0503">Monooxygenase</keyword>
<dbReference type="PRINTS" id="PR00385">
    <property type="entry name" value="P450"/>
</dbReference>
<evidence type="ECO:0000256" key="1">
    <source>
        <dbReference type="ARBA" id="ARBA00001971"/>
    </source>
</evidence>
<organism evidence="9 10">
    <name type="scientific">Rhinocladiella mackenziei CBS 650.93</name>
    <dbReference type="NCBI Taxonomy" id="1442369"/>
    <lineage>
        <taxon>Eukaryota</taxon>
        <taxon>Fungi</taxon>
        <taxon>Dikarya</taxon>
        <taxon>Ascomycota</taxon>
        <taxon>Pezizomycotina</taxon>
        <taxon>Eurotiomycetes</taxon>
        <taxon>Chaetothyriomycetidae</taxon>
        <taxon>Chaetothyriales</taxon>
        <taxon>Herpotrichiellaceae</taxon>
        <taxon>Rhinocladiella</taxon>
    </lineage>
</organism>
<evidence type="ECO:0000256" key="7">
    <source>
        <dbReference type="RuleBase" id="RU000461"/>
    </source>
</evidence>
<sequence length="508" mass="57694">MAMATILAQLRLLPIMVLLTVLFFAASLIYRLFFSPLSKIPGPKITAVTMLWLMYHEFKGDRTIQIDKLHGQYGPVVRISPEEVSFNNDDALKEIYGIKSTFSKSDFYNLFVYYNERNTFTSLDKQNHAAKKRLVADRYTKSYVMQPAVSDKIRDHAAAFMRQVSLQRLVVDVYAWLHYYALDVITNHLYGAYGTRTLSQPDHRGLVYDLSGQKHRTRLYMLHYFGGLMALISTLQNLARVVGGKASDFHVRGSRLNAYGKDSVSGFRRDQVDKDTVSTCSKLLREIPDNENQVAAECMDHLVAAVDTTGDAMCITMWRISTPEYAHVQDRLFEELKTVEAHFDPVTQTAPISVLEKLPYLDAVVREGMRWRPPVPLTLFRIVPRGGHKICGYQVPAGTVVGCQAYSLHRIPEVFPDPDRFAPERWMTEDQAQLASMRAHFWPFSSGGRACLGQNIAMVEMKTILAAVYMHYRTKATPACTEESMRMDDQLTSGVPYALSCPLEFIPR</sequence>
<dbReference type="STRING" id="1442369.A0A0D2GXE5"/>
<keyword evidence="5 6" id="KW-0408">Iron</keyword>
<dbReference type="RefSeq" id="XP_013269989.1">
    <property type="nucleotide sequence ID" value="XM_013414535.1"/>
</dbReference>
<dbReference type="Proteomes" id="UP000053617">
    <property type="component" value="Unassembled WGS sequence"/>
</dbReference>
<feature type="transmembrane region" description="Helical" evidence="8">
    <location>
        <begin position="12"/>
        <end position="34"/>
    </location>
</feature>
<gene>
    <name evidence="9" type="ORF">Z518_08796</name>
</gene>
<dbReference type="PRINTS" id="PR00465">
    <property type="entry name" value="EP450IV"/>
</dbReference>
<comment type="similarity">
    <text evidence="2 7">Belongs to the cytochrome P450 family.</text>
</comment>
<dbReference type="InterPro" id="IPR017972">
    <property type="entry name" value="Cyt_P450_CS"/>
</dbReference>
<evidence type="ECO:0000256" key="4">
    <source>
        <dbReference type="ARBA" id="ARBA00023002"/>
    </source>
</evidence>
<proteinExistence type="inferred from homology"/>
<accession>A0A0D2GXE5</accession>
<dbReference type="InterPro" id="IPR036396">
    <property type="entry name" value="Cyt_P450_sf"/>
</dbReference>
<evidence type="ECO:0000313" key="10">
    <source>
        <dbReference type="Proteomes" id="UP000053617"/>
    </source>
</evidence>
<dbReference type="HOGENOM" id="CLU_001570_14_2_1"/>
<dbReference type="InterPro" id="IPR050121">
    <property type="entry name" value="Cytochrome_P450_monoxygenase"/>
</dbReference>
<evidence type="ECO:0000256" key="8">
    <source>
        <dbReference type="SAM" id="Phobius"/>
    </source>
</evidence>
<keyword evidence="6 7" id="KW-0349">Heme</keyword>
<evidence type="ECO:0000256" key="6">
    <source>
        <dbReference type="PIRSR" id="PIRSR602403-1"/>
    </source>
</evidence>
<evidence type="ECO:0000256" key="2">
    <source>
        <dbReference type="ARBA" id="ARBA00010617"/>
    </source>
</evidence>
<keyword evidence="10" id="KW-1185">Reference proteome</keyword>
<dbReference type="PROSITE" id="PS00086">
    <property type="entry name" value="CYTOCHROME_P450"/>
    <property type="match status" value="1"/>
</dbReference>
<dbReference type="GO" id="GO:0016705">
    <property type="term" value="F:oxidoreductase activity, acting on paired donors, with incorporation or reduction of molecular oxygen"/>
    <property type="evidence" value="ECO:0007669"/>
    <property type="project" value="InterPro"/>
</dbReference>
<keyword evidence="3 6" id="KW-0479">Metal-binding</keyword>
<keyword evidence="8" id="KW-0472">Membrane</keyword>
<evidence type="ECO:0000256" key="3">
    <source>
        <dbReference type="ARBA" id="ARBA00022723"/>
    </source>
</evidence>
<keyword evidence="8" id="KW-1133">Transmembrane helix</keyword>
<dbReference type="InterPro" id="IPR002403">
    <property type="entry name" value="Cyt_P450_E_grp-IV"/>
</dbReference>
<evidence type="ECO:0000256" key="5">
    <source>
        <dbReference type="ARBA" id="ARBA00023004"/>
    </source>
</evidence>
<dbReference type="EMBL" id="KN847480">
    <property type="protein sequence ID" value="KIX02853.1"/>
    <property type="molecule type" value="Genomic_DNA"/>
</dbReference>
<dbReference type="GO" id="GO:0004497">
    <property type="term" value="F:monooxygenase activity"/>
    <property type="evidence" value="ECO:0007669"/>
    <property type="project" value="UniProtKB-KW"/>
</dbReference>
<feature type="binding site" description="axial binding residue" evidence="6">
    <location>
        <position position="451"/>
    </location>
    <ligand>
        <name>heme</name>
        <dbReference type="ChEBI" id="CHEBI:30413"/>
    </ligand>
    <ligandPart>
        <name>Fe</name>
        <dbReference type="ChEBI" id="CHEBI:18248"/>
    </ligandPart>
</feature>
<evidence type="ECO:0000313" key="9">
    <source>
        <dbReference type="EMBL" id="KIX02853.1"/>
    </source>
</evidence>
<keyword evidence="8" id="KW-0812">Transmembrane</keyword>
<dbReference type="VEuPathDB" id="FungiDB:Z518_08796"/>
<evidence type="ECO:0008006" key="11">
    <source>
        <dbReference type="Google" id="ProtNLM"/>
    </source>
</evidence>
<dbReference type="PANTHER" id="PTHR24305:SF164">
    <property type="entry name" value="P450, PUTATIVE (EUROFUNG)-RELATED"/>
    <property type="match status" value="1"/>
</dbReference>
<dbReference type="OrthoDB" id="1470350at2759"/>
<comment type="cofactor">
    <cofactor evidence="1 6">
        <name>heme</name>
        <dbReference type="ChEBI" id="CHEBI:30413"/>
    </cofactor>
</comment>
<dbReference type="GO" id="GO:0020037">
    <property type="term" value="F:heme binding"/>
    <property type="evidence" value="ECO:0007669"/>
    <property type="project" value="InterPro"/>
</dbReference>
<protein>
    <recommendedName>
        <fullName evidence="11">Cytochrome P450 monooxygenase</fullName>
    </recommendedName>
</protein>
<dbReference type="GeneID" id="25296867"/>
<dbReference type="Gene3D" id="1.10.630.10">
    <property type="entry name" value="Cytochrome P450"/>
    <property type="match status" value="1"/>
</dbReference>